<dbReference type="AlphaFoldDB" id="A0A2U2B6V0"/>
<dbReference type="InterPro" id="IPR027785">
    <property type="entry name" value="UvrD-like_helicase_C"/>
</dbReference>
<dbReference type="InterPro" id="IPR027417">
    <property type="entry name" value="P-loop_NTPase"/>
</dbReference>
<dbReference type="Pfam" id="PF13538">
    <property type="entry name" value="UvrD_C_2"/>
    <property type="match status" value="1"/>
</dbReference>
<dbReference type="Proteomes" id="UP000244956">
    <property type="component" value="Unassembled WGS sequence"/>
</dbReference>
<dbReference type="CDD" id="cd17933">
    <property type="entry name" value="DEXSc_RecD-like"/>
    <property type="match status" value="1"/>
</dbReference>
<dbReference type="EMBL" id="QEWP01000011">
    <property type="protein sequence ID" value="PWD98787.1"/>
    <property type="molecule type" value="Genomic_DNA"/>
</dbReference>
<evidence type="ECO:0000313" key="2">
    <source>
        <dbReference type="EMBL" id="PWD98787.1"/>
    </source>
</evidence>
<dbReference type="OrthoDB" id="9803432at2"/>
<keyword evidence="2" id="KW-0547">Nucleotide-binding</keyword>
<name>A0A2U2B6V0_9BACT</name>
<evidence type="ECO:0000259" key="1">
    <source>
        <dbReference type="SMART" id="SM00382"/>
    </source>
</evidence>
<proteinExistence type="predicted"/>
<dbReference type="SMART" id="SM00382">
    <property type="entry name" value="AAA"/>
    <property type="match status" value="1"/>
</dbReference>
<keyword evidence="2" id="KW-0067">ATP-binding</keyword>
<keyword evidence="2" id="KW-0347">Helicase</keyword>
<dbReference type="GO" id="GO:0004386">
    <property type="term" value="F:helicase activity"/>
    <property type="evidence" value="ECO:0007669"/>
    <property type="project" value="UniProtKB-KW"/>
</dbReference>
<accession>A0A2U2B6V0</accession>
<comment type="caution">
    <text evidence="2">The sequence shown here is derived from an EMBL/GenBank/DDBJ whole genome shotgun (WGS) entry which is preliminary data.</text>
</comment>
<dbReference type="CDD" id="cd18809">
    <property type="entry name" value="SF1_C_RecD"/>
    <property type="match status" value="1"/>
</dbReference>
<dbReference type="Gene3D" id="3.40.50.300">
    <property type="entry name" value="P-loop containing nucleotide triphosphate hydrolases"/>
    <property type="match status" value="2"/>
</dbReference>
<dbReference type="RefSeq" id="WP_109265049.1">
    <property type="nucleotide sequence ID" value="NZ_QEWP01000011.1"/>
</dbReference>
<evidence type="ECO:0000313" key="3">
    <source>
        <dbReference type="Proteomes" id="UP000244956"/>
    </source>
</evidence>
<keyword evidence="3" id="KW-1185">Reference proteome</keyword>
<dbReference type="InterPro" id="IPR050534">
    <property type="entry name" value="Coronavir_polyprotein_1ab"/>
</dbReference>
<protein>
    <submittedName>
        <fullName evidence="2">RNA helicase</fullName>
    </submittedName>
</protein>
<organism evidence="2 3">
    <name type="scientific">Marinilabilia rubra</name>
    <dbReference type="NCBI Taxonomy" id="2162893"/>
    <lineage>
        <taxon>Bacteria</taxon>
        <taxon>Pseudomonadati</taxon>
        <taxon>Bacteroidota</taxon>
        <taxon>Bacteroidia</taxon>
        <taxon>Marinilabiliales</taxon>
        <taxon>Marinilabiliaceae</taxon>
        <taxon>Marinilabilia</taxon>
    </lineage>
</organism>
<keyword evidence="2" id="KW-0378">Hydrolase</keyword>
<reference evidence="2 3" key="1">
    <citation type="submission" date="2018-05" db="EMBL/GenBank/DDBJ databases">
        <title>Marinilabilia rubrum sp. nov., isolated from saltern sediment.</title>
        <authorList>
            <person name="Zhang R."/>
        </authorList>
    </citation>
    <scope>NUCLEOTIDE SEQUENCE [LARGE SCALE GENOMIC DNA]</scope>
    <source>
        <strain evidence="2 3">WTE16</strain>
    </source>
</reference>
<dbReference type="Pfam" id="PF13604">
    <property type="entry name" value="AAA_30"/>
    <property type="match status" value="1"/>
</dbReference>
<sequence>MKHNPCYILKHLSVRVPWHDNAWDGSICNNPKNNGACLILKNCALNRDDEKEEKLAGKSLNELDEKDYPVCIGERATFMAPFSIQRTLHHPYVESSPSTHGHLKDTRVTQPSFSASAVPYHWMLKENAKDKAQTFDLNYDESREPTLDWASNGNDNWVQEINNQKALLNCFFEHLQPEASLIFFYAKQVPFVEDSGRVLAGVGKIKKIIPSEAYKGSNNRFGAAYWEHMVLHTVRPKGNHGFTLPYHDAIDYQSQHPDFNIADLAVVVPNDKRFEFSYGTEHVSNDSAIRVLLECIKSLEKAEELGIGENHKQSIQWIHNEIAQLEKLRGVYPGMGSALCAFGIEKGHFVAANIINQLQDENENPWALFEKALDNPEGILSETIHALIPFNTKKLYKRLNAKSTPTRIQFLHLISRFDLSIEQAIALYIEEEREAIGVKRNDDEYLENPYLIFEDLRHTLMPVALSTIDLGMYIKNAPDNLLPNNLLLDDPFEINRIRALTIQQLELSALQGHTLLPRKELIKQIRALSLSPECAINSDYFELAEECFEGSIVFEEMKNGDSAYQLKRLSHARNIINQKITDRVNGKRLSLDADWRNLIDNALKPFTEGQPDEQELKARKEKGASLKEIAESRFSVLIGPAGTGKTTLLTILATHEEVENNGVLLLAPTGKARVRMEDIAKNIQVTAKTLAQFLSAYDRYNAEIQQYVFSQRYCDEKYDTVILDEASMLTEEMLATTLDCIKGVKRFILVGDHRQLPPIGAGRPFVDIIQHLKPENIANAFPRVGKGYAELTIKRRQGGSKREDLQLAEWFSGEALEPGADSIINQMLTQPNSKYLRLEHWETEADFETIFEKVLVEELDLDSIEDIQSFNQSLGSTDGRYFNNSYDANYFKIEPSVNKIESWQILSPIKEKLFGVKAINRKIHKLFRVKKVEYAIKGAKKSFYKDGKLIEYQEKKLPKPVGLEQIVYGDKVLNLGNHHRDFVKPKEDSLAYLANGEIGIVTGQFKRKKAKFKGQPQFVEIEFSSQKGFTYSFTSKDFKEESDVPIELAYALTVHKAQGSEFGKVFLVVPNPCFLLSREMLYTSLTRQKDKVIILFQGNAFDIKGLASPLKSDTLSRITNLFVKPELVEVEGNYLEKNLIHQASDGKMLRSKSELLIYQRLLDKNLNPLYEKKLTIKEVEKLPDFTIENEDSGEVYFWEHCGMLFDEEYKNRWEEKYQWYIENNILPFEEGGGENGILIITEDKASRMEDGSLRGAISVKEIDEIIEKVFKK</sequence>
<dbReference type="PANTHER" id="PTHR43788">
    <property type="entry name" value="DNA2/NAM7 HELICASE FAMILY MEMBER"/>
    <property type="match status" value="1"/>
</dbReference>
<dbReference type="InterPro" id="IPR003593">
    <property type="entry name" value="AAA+_ATPase"/>
</dbReference>
<feature type="domain" description="AAA+ ATPase" evidence="1">
    <location>
        <begin position="631"/>
        <end position="775"/>
    </location>
</feature>
<gene>
    <name evidence="2" type="ORF">DDZ16_13695</name>
</gene>
<dbReference type="SUPFAM" id="SSF52540">
    <property type="entry name" value="P-loop containing nucleoside triphosphate hydrolases"/>
    <property type="match status" value="1"/>
</dbReference>